<accession>A0A2P2PZ94</accession>
<proteinExistence type="predicted"/>
<evidence type="ECO:0000256" key="1">
    <source>
        <dbReference type="SAM" id="MobiDB-lite"/>
    </source>
</evidence>
<feature type="region of interest" description="Disordered" evidence="1">
    <location>
        <begin position="1"/>
        <end position="54"/>
    </location>
</feature>
<organism evidence="2">
    <name type="scientific">Rhizophora mucronata</name>
    <name type="common">Asiatic mangrove</name>
    <dbReference type="NCBI Taxonomy" id="61149"/>
    <lineage>
        <taxon>Eukaryota</taxon>
        <taxon>Viridiplantae</taxon>
        <taxon>Streptophyta</taxon>
        <taxon>Embryophyta</taxon>
        <taxon>Tracheophyta</taxon>
        <taxon>Spermatophyta</taxon>
        <taxon>Magnoliopsida</taxon>
        <taxon>eudicotyledons</taxon>
        <taxon>Gunneridae</taxon>
        <taxon>Pentapetalae</taxon>
        <taxon>rosids</taxon>
        <taxon>fabids</taxon>
        <taxon>Malpighiales</taxon>
        <taxon>Rhizophoraceae</taxon>
        <taxon>Rhizophora</taxon>
    </lineage>
</organism>
<reference evidence="2" key="1">
    <citation type="submission" date="2018-02" db="EMBL/GenBank/DDBJ databases">
        <title>Rhizophora mucronata_Transcriptome.</title>
        <authorList>
            <person name="Meera S.P."/>
            <person name="Sreeshan A."/>
            <person name="Augustine A."/>
        </authorList>
    </citation>
    <scope>NUCLEOTIDE SEQUENCE</scope>
    <source>
        <tissue evidence="2">Leaf</tissue>
    </source>
</reference>
<evidence type="ECO:0000313" key="2">
    <source>
        <dbReference type="EMBL" id="MBX60057.1"/>
    </source>
</evidence>
<sequence length="54" mass="5662">MIVQTESSAWEEESKCGPAEAGRPQRVLESSALCRASQSGRPGASETPSSAPTR</sequence>
<dbReference type="AlphaFoldDB" id="A0A2P2PZ94"/>
<protein>
    <submittedName>
        <fullName evidence="2">Uncharacterized protein</fullName>
    </submittedName>
</protein>
<dbReference type="EMBL" id="GGEC01079573">
    <property type="protein sequence ID" value="MBX60057.1"/>
    <property type="molecule type" value="Transcribed_RNA"/>
</dbReference>
<name>A0A2P2PZ94_RHIMU</name>
<feature type="compositionally biased region" description="Polar residues" evidence="1">
    <location>
        <begin position="36"/>
        <end position="54"/>
    </location>
</feature>